<organism evidence="3 4">
    <name type="scientific">Candidatus Dojkabacteria bacterium</name>
    <dbReference type="NCBI Taxonomy" id="2099670"/>
    <lineage>
        <taxon>Bacteria</taxon>
        <taxon>Candidatus Dojkabacteria</taxon>
    </lineage>
</organism>
<name>A0A955HZU9_9BACT</name>
<dbReference type="InterPro" id="IPR001173">
    <property type="entry name" value="Glyco_trans_2-like"/>
</dbReference>
<dbReference type="PANTHER" id="PTHR48090:SF7">
    <property type="entry name" value="RFBJ PROTEIN"/>
    <property type="match status" value="1"/>
</dbReference>
<evidence type="ECO:0000259" key="2">
    <source>
        <dbReference type="Pfam" id="PF00535"/>
    </source>
</evidence>
<dbReference type="InterPro" id="IPR029044">
    <property type="entry name" value="Nucleotide-diphossugar_trans"/>
</dbReference>
<feature type="transmembrane region" description="Helical" evidence="1">
    <location>
        <begin position="239"/>
        <end position="266"/>
    </location>
</feature>
<reference evidence="3" key="1">
    <citation type="submission" date="2020-04" db="EMBL/GenBank/DDBJ databases">
        <authorList>
            <person name="Zhang T."/>
        </authorList>
    </citation>
    <scope>NUCLEOTIDE SEQUENCE</scope>
    <source>
        <strain evidence="3">HKST-UBA17</strain>
    </source>
</reference>
<protein>
    <submittedName>
        <fullName evidence="3">Glycosyltransferase family 2 protein</fullName>
    </submittedName>
</protein>
<keyword evidence="1" id="KW-0812">Transmembrane</keyword>
<dbReference type="AlphaFoldDB" id="A0A955HZU9"/>
<dbReference type="CDD" id="cd04179">
    <property type="entry name" value="DPM_DPG-synthase_like"/>
    <property type="match status" value="1"/>
</dbReference>
<dbReference type="SUPFAM" id="SSF53448">
    <property type="entry name" value="Nucleotide-diphospho-sugar transferases"/>
    <property type="match status" value="1"/>
</dbReference>
<evidence type="ECO:0000313" key="3">
    <source>
        <dbReference type="EMBL" id="MCA9376435.1"/>
    </source>
</evidence>
<dbReference type="PANTHER" id="PTHR48090">
    <property type="entry name" value="UNDECAPRENYL-PHOSPHATE 4-DEOXY-4-FORMAMIDO-L-ARABINOSE TRANSFERASE-RELATED"/>
    <property type="match status" value="1"/>
</dbReference>
<evidence type="ECO:0000256" key="1">
    <source>
        <dbReference type="SAM" id="Phobius"/>
    </source>
</evidence>
<proteinExistence type="predicted"/>
<dbReference type="EMBL" id="JAGQLN010000002">
    <property type="protein sequence ID" value="MCA9376435.1"/>
    <property type="molecule type" value="Genomic_DNA"/>
</dbReference>
<evidence type="ECO:0000313" key="4">
    <source>
        <dbReference type="Proteomes" id="UP000741282"/>
    </source>
</evidence>
<sequence>MKLVIFVIALNEEKTLGKVLDLMPKSIKGVDQIEKLVVSDGSQDKTVEIAREHGARVIEGHAQKRLAYRFQQAVEECLKMGADIAVNIDADLQFNPADIPTLVDPILNHGYNFVAADRFTDPETGVKRKPENMPGGKYYANLLGAWIVGKLSGYKFNDVTCGFRAYDRKALLSLNINSKYTYTQESFQVLAVKKLNMTSMPVLVKYFPGRKSRVVTNFFQFLFGSAINIMRAFRDQAPLTFFLGLGIIPFVMGMIMLIALGVHYLINQSFTPYKFLGFGGIYLLSLGLFIWGLGLMADMLDRNNINQEKIIERLKRIEYEEKK</sequence>
<dbReference type="Proteomes" id="UP000741282">
    <property type="component" value="Unassembled WGS sequence"/>
</dbReference>
<comment type="caution">
    <text evidence="3">The sequence shown here is derived from an EMBL/GenBank/DDBJ whole genome shotgun (WGS) entry which is preliminary data.</text>
</comment>
<gene>
    <name evidence="3" type="ORF">KC685_00765</name>
</gene>
<keyword evidence="1" id="KW-1133">Transmembrane helix</keyword>
<keyword evidence="1" id="KW-0472">Membrane</keyword>
<dbReference type="Gene3D" id="3.90.550.10">
    <property type="entry name" value="Spore Coat Polysaccharide Biosynthesis Protein SpsA, Chain A"/>
    <property type="match status" value="1"/>
</dbReference>
<dbReference type="Pfam" id="PF00535">
    <property type="entry name" value="Glycos_transf_2"/>
    <property type="match status" value="1"/>
</dbReference>
<feature type="domain" description="Glycosyltransferase 2-like" evidence="2">
    <location>
        <begin position="5"/>
        <end position="171"/>
    </location>
</feature>
<dbReference type="InterPro" id="IPR050256">
    <property type="entry name" value="Glycosyltransferase_2"/>
</dbReference>
<reference evidence="3" key="2">
    <citation type="journal article" date="2021" name="Microbiome">
        <title>Successional dynamics and alternative stable states in a saline activated sludge microbial community over 9 years.</title>
        <authorList>
            <person name="Wang Y."/>
            <person name="Ye J."/>
            <person name="Ju F."/>
            <person name="Liu L."/>
            <person name="Boyd J.A."/>
            <person name="Deng Y."/>
            <person name="Parks D.H."/>
            <person name="Jiang X."/>
            <person name="Yin X."/>
            <person name="Woodcroft B.J."/>
            <person name="Tyson G.W."/>
            <person name="Hugenholtz P."/>
            <person name="Polz M.F."/>
            <person name="Zhang T."/>
        </authorList>
    </citation>
    <scope>NUCLEOTIDE SEQUENCE</scope>
    <source>
        <strain evidence="3">HKST-UBA17</strain>
    </source>
</reference>
<feature type="transmembrane region" description="Helical" evidence="1">
    <location>
        <begin position="273"/>
        <end position="294"/>
    </location>
</feature>
<accession>A0A955HZU9</accession>